<reference evidence="2" key="1">
    <citation type="submission" date="2023-03" db="EMBL/GenBank/DDBJ databases">
        <title>Massive genome expansion in bonnet fungi (Mycena s.s.) driven by repeated elements and novel gene families across ecological guilds.</title>
        <authorList>
            <consortium name="Lawrence Berkeley National Laboratory"/>
            <person name="Harder C.B."/>
            <person name="Miyauchi S."/>
            <person name="Viragh M."/>
            <person name="Kuo A."/>
            <person name="Thoen E."/>
            <person name="Andreopoulos B."/>
            <person name="Lu D."/>
            <person name="Skrede I."/>
            <person name="Drula E."/>
            <person name="Henrissat B."/>
            <person name="Morin E."/>
            <person name="Kohler A."/>
            <person name="Barry K."/>
            <person name="LaButti K."/>
            <person name="Morin E."/>
            <person name="Salamov A."/>
            <person name="Lipzen A."/>
            <person name="Mereny Z."/>
            <person name="Hegedus B."/>
            <person name="Baldrian P."/>
            <person name="Stursova M."/>
            <person name="Weitz H."/>
            <person name="Taylor A."/>
            <person name="Grigoriev I.V."/>
            <person name="Nagy L.G."/>
            <person name="Martin F."/>
            <person name="Kauserud H."/>
        </authorList>
    </citation>
    <scope>NUCLEOTIDE SEQUENCE</scope>
    <source>
        <strain evidence="2">9144</strain>
    </source>
</reference>
<comment type="caution">
    <text evidence="2">The sequence shown here is derived from an EMBL/GenBank/DDBJ whole genome shotgun (WGS) entry which is preliminary data.</text>
</comment>
<feature type="compositionally biased region" description="Low complexity" evidence="1">
    <location>
        <begin position="110"/>
        <end position="129"/>
    </location>
</feature>
<keyword evidence="3" id="KW-1185">Reference proteome</keyword>
<accession>A0AAD6VD67</accession>
<dbReference type="AlphaFoldDB" id="A0AAD6VD67"/>
<proteinExistence type="predicted"/>
<dbReference type="EMBL" id="JARJCW010000031">
    <property type="protein sequence ID" value="KAJ7209227.1"/>
    <property type="molecule type" value="Genomic_DNA"/>
</dbReference>
<evidence type="ECO:0000313" key="3">
    <source>
        <dbReference type="Proteomes" id="UP001219525"/>
    </source>
</evidence>
<protein>
    <submittedName>
        <fullName evidence="2">Uncharacterized protein</fullName>
    </submittedName>
</protein>
<sequence>MATSSPYGSYHRDPIHDPEMPDVVEYRLIARVIFNPPQNPSGIGHYITKTQVKDGTYLYNDMSTSRSIAEIQEDFEKIAVHSKKAIEVEDTSDDEIGFISQTQTRLTGISGQSGPASGPSPGRARVWAARARRRAGPGLHQGSGPGLGFRKPGP</sequence>
<organism evidence="2 3">
    <name type="scientific">Mycena pura</name>
    <dbReference type="NCBI Taxonomy" id="153505"/>
    <lineage>
        <taxon>Eukaryota</taxon>
        <taxon>Fungi</taxon>
        <taxon>Dikarya</taxon>
        <taxon>Basidiomycota</taxon>
        <taxon>Agaricomycotina</taxon>
        <taxon>Agaricomycetes</taxon>
        <taxon>Agaricomycetidae</taxon>
        <taxon>Agaricales</taxon>
        <taxon>Marasmiineae</taxon>
        <taxon>Mycenaceae</taxon>
        <taxon>Mycena</taxon>
    </lineage>
</organism>
<name>A0AAD6VD67_9AGAR</name>
<evidence type="ECO:0000313" key="2">
    <source>
        <dbReference type="EMBL" id="KAJ7209227.1"/>
    </source>
</evidence>
<dbReference type="Proteomes" id="UP001219525">
    <property type="component" value="Unassembled WGS sequence"/>
</dbReference>
<gene>
    <name evidence="2" type="ORF">GGX14DRAFT_395341</name>
</gene>
<feature type="region of interest" description="Disordered" evidence="1">
    <location>
        <begin position="106"/>
        <end position="154"/>
    </location>
</feature>
<evidence type="ECO:0000256" key="1">
    <source>
        <dbReference type="SAM" id="MobiDB-lite"/>
    </source>
</evidence>